<name>A0A4Q2SCF1_9ACTN</name>
<evidence type="ECO:0008006" key="3">
    <source>
        <dbReference type="Google" id="ProtNLM"/>
    </source>
</evidence>
<protein>
    <recommendedName>
        <fullName evidence="3">DUF4304 domain-containing protein</fullName>
    </recommendedName>
</protein>
<evidence type="ECO:0000313" key="1">
    <source>
        <dbReference type="EMBL" id="RYB99866.1"/>
    </source>
</evidence>
<dbReference type="AlphaFoldDB" id="A0A4Q2SCF1"/>
<accession>A0A4Q2SCF1</accession>
<reference evidence="1 2" key="1">
    <citation type="submission" date="2019-01" db="EMBL/GenBank/DDBJ databases">
        <title>Novel species of Nocardioides.</title>
        <authorList>
            <person name="Liu Q."/>
            <person name="Xin Y.-H."/>
        </authorList>
    </citation>
    <scope>NUCLEOTIDE SEQUENCE [LARGE SCALE GENOMIC DNA]</scope>
    <source>
        <strain evidence="1 2">CGMCC 4.6875</strain>
    </source>
</reference>
<gene>
    <name evidence="1" type="ORF">EUA07_15365</name>
</gene>
<dbReference type="EMBL" id="SDWU01000017">
    <property type="protein sequence ID" value="RYB99866.1"/>
    <property type="molecule type" value="Genomic_DNA"/>
</dbReference>
<evidence type="ECO:0000313" key="2">
    <source>
        <dbReference type="Proteomes" id="UP000293291"/>
    </source>
</evidence>
<dbReference type="Proteomes" id="UP000293291">
    <property type="component" value="Unassembled WGS sequence"/>
</dbReference>
<proteinExistence type="predicted"/>
<dbReference type="OrthoDB" id="1767513at2"/>
<keyword evidence="2" id="KW-1185">Reference proteome</keyword>
<organism evidence="1 2">
    <name type="scientific">Nocardioides ganghwensis</name>
    <dbReference type="NCBI Taxonomy" id="252230"/>
    <lineage>
        <taxon>Bacteria</taxon>
        <taxon>Bacillati</taxon>
        <taxon>Actinomycetota</taxon>
        <taxon>Actinomycetes</taxon>
        <taxon>Propionibacteriales</taxon>
        <taxon>Nocardioidaceae</taxon>
        <taxon>Nocardioides</taxon>
    </lineage>
</organism>
<dbReference type="RefSeq" id="WP_129456059.1">
    <property type="nucleotide sequence ID" value="NZ_JACXYX010000017.1"/>
</dbReference>
<comment type="caution">
    <text evidence="1">The sequence shown here is derived from an EMBL/GenBank/DDBJ whole genome shotgun (WGS) entry which is preliminary data.</text>
</comment>
<sequence length="238" mass="26969">MPTEPHNRILTSHAQAMLRPMGLTQRGRSRTWQEDHGWWVLYVDFQPSGFAKATYLNVFLHWLWRLGEDRGTGLSMDLGNRVTGAGAFFEDEEQWTVAVEDVVARAIEEVHRYRALVPDVASAARACVRQEEARIADIMDRDGISRDEVSAGWPTWHAAVSSGLAGDVDAAEHYFSRIIRLADDRDFFVPYVERSREWLRLVRDDHPLFVGEVLEGVNLQRSRLKLPLLAGPAESSGT</sequence>